<organism evidence="1 2">
    <name type="scientific">Flemingia macrophylla</name>
    <dbReference type="NCBI Taxonomy" id="520843"/>
    <lineage>
        <taxon>Eukaryota</taxon>
        <taxon>Viridiplantae</taxon>
        <taxon>Streptophyta</taxon>
        <taxon>Embryophyta</taxon>
        <taxon>Tracheophyta</taxon>
        <taxon>Spermatophyta</taxon>
        <taxon>Magnoliopsida</taxon>
        <taxon>eudicotyledons</taxon>
        <taxon>Gunneridae</taxon>
        <taxon>Pentapetalae</taxon>
        <taxon>rosids</taxon>
        <taxon>fabids</taxon>
        <taxon>Fabales</taxon>
        <taxon>Fabaceae</taxon>
        <taxon>Papilionoideae</taxon>
        <taxon>50 kb inversion clade</taxon>
        <taxon>NPAAA clade</taxon>
        <taxon>indigoferoid/millettioid clade</taxon>
        <taxon>Phaseoleae</taxon>
        <taxon>Flemingia</taxon>
    </lineage>
</organism>
<evidence type="ECO:0000313" key="2">
    <source>
        <dbReference type="Proteomes" id="UP001603857"/>
    </source>
</evidence>
<comment type="caution">
    <text evidence="1">The sequence shown here is derived from an EMBL/GenBank/DDBJ whole genome shotgun (WGS) entry which is preliminary data.</text>
</comment>
<evidence type="ECO:0000313" key="1">
    <source>
        <dbReference type="EMBL" id="KAL2338271.1"/>
    </source>
</evidence>
<dbReference type="Proteomes" id="UP001603857">
    <property type="component" value="Unassembled WGS sequence"/>
</dbReference>
<reference evidence="1 2" key="1">
    <citation type="submission" date="2024-08" db="EMBL/GenBank/DDBJ databases">
        <title>Insights into the chromosomal genome structure of Flemingia macrophylla.</title>
        <authorList>
            <person name="Ding Y."/>
            <person name="Zhao Y."/>
            <person name="Bi W."/>
            <person name="Wu M."/>
            <person name="Zhao G."/>
            <person name="Gong Y."/>
            <person name="Li W."/>
            <person name="Zhang P."/>
        </authorList>
    </citation>
    <scope>NUCLEOTIDE SEQUENCE [LARGE SCALE GENOMIC DNA]</scope>
    <source>
        <strain evidence="1">DYQJB</strain>
        <tissue evidence="1">Leaf</tissue>
    </source>
</reference>
<dbReference type="AlphaFoldDB" id="A0ABD1MR40"/>
<proteinExistence type="predicted"/>
<dbReference type="EMBL" id="JBGMDY010000004">
    <property type="protein sequence ID" value="KAL2338271.1"/>
    <property type="molecule type" value="Genomic_DNA"/>
</dbReference>
<keyword evidence="2" id="KW-1185">Reference proteome</keyword>
<name>A0ABD1MR40_9FABA</name>
<sequence length="54" mass="6562">MEFLFCWVGDFVDLILKMDMQYPFLFRCSKYCFDGLNYSKEYKCILENCSNSMM</sequence>
<accession>A0ABD1MR40</accession>
<protein>
    <submittedName>
        <fullName evidence="1">Uncharacterized protein</fullName>
    </submittedName>
</protein>
<gene>
    <name evidence="1" type="ORF">Fmac_012717</name>
</gene>